<dbReference type="PANTHER" id="PTHR20932:SF7">
    <property type="entry name" value="AND PUTATIVE PEPTIDOGLYCAN-BINDING DOMAIN-CONTAINING PROTEIN 4-RELATED"/>
    <property type="match status" value="1"/>
</dbReference>
<gene>
    <name evidence="10" type="primary">lysmd4</name>
</gene>
<keyword evidence="4 8" id="KW-0472">Membrane</keyword>
<reference evidence="11" key="3">
    <citation type="journal article" date="2014" name="Nature">
        <title>Elephant shark genome provides unique insights into gnathostome evolution.</title>
        <authorList>
            <consortium name="International Elephant Shark Genome Sequencing Consortium"/>
            <person name="Venkatesh B."/>
            <person name="Lee A.P."/>
            <person name="Ravi V."/>
            <person name="Maurya A.K."/>
            <person name="Lian M.M."/>
            <person name="Swann J.B."/>
            <person name="Ohta Y."/>
            <person name="Flajnik M.F."/>
            <person name="Sutoh Y."/>
            <person name="Kasahara M."/>
            <person name="Hoon S."/>
            <person name="Gangu V."/>
            <person name="Roy S.W."/>
            <person name="Irimia M."/>
            <person name="Korzh V."/>
            <person name="Kondrychyn I."/>
            <person name="Lim Z.W."/>
            <person name="Tay B.H."/>
            <person name="Tohari S."/>
            <person name="Kong K.W."/>
            <person name="Ho S."/>
            <person name="Lorente-Galdos B."/>
            <person name="Quilez J."/>
            <person name="Marques-Bonet T."/>
            <person name="Raney B.J."/>
            <person name="Ingham P.W."/>
            <person name="Tay A."/>
            <person name="Hillier L.W."/>
            <person name="Minx P."/>
            <person name="Boehm T."/>
            <person name="Wilson R.K."/>
            <person name="Brenner S."/>
            <person name="Warren W.C."/>
        </authorList>
    </citation>
    <scope>NUCLEOTIDE SEQUENCE [LARGE SCALE GENOMIC DNA]</scope>
</reference>
<feature type="transmembrane region" description="Helical" evidence="8">
    <location>
        <begin position="241"/>
        <end position="262"/>
    </location>
</feature>
<dbReference type="KEGG" id="cmk:103187310"/>
<evidence type="ECO:0000256" key="2">
    <source>
        <dbReference type="ARBA" id="ARBA00022692"/>
    </source>
</evidence>
<dbReference type="PANTHER" id="PTHR20932">
    <property type="entry name" value="LYSM AND PUTATIVE PEPTIDOGLYCAN-BINDING DOMAIN-CONTAINING PROTEIN"/>
    <property type="match status" value="1"/>
</dbReference>
<reference evidence="11" key="2">
    <citation type="journal article" date="2007" name="PLoS Biol.">
        <title>Survey sequencing and comparative analysis of the elephant shark (Callorhinchus milii) genome.</title>
        <authorList>
            <person name="Venkatesh B."/>
            <person name="Kirkness E.F."/>
            <person name="Loh Y.H."/>
            <person name="Halpern A.L."/>
            <person name="Lee A.P."/>
            <person name="Johnson J."/>
            <person name="Dandona N."/>
            <person name="Viswanathan L.D."/>
            <person name="Tay A."/>
            <person name="Venter J.C."/>
            <person name="Strausberg R.L."/>
            <person name="Brenner S."/>
        </authorList>
    </citation>
    <scope>NUCLEOTIDE SEQUENCE [LARGE SCALE GENOMIC DNA]</scope>
</reference>
<dbReference type="GeneID" id="103187310"/>
<dbReference type="CTD" id="145748"/>
<evidence type="ECO:0000256" key="7">
    <source>
        <dbReference type="SAM" id="MobiDB-lite"/>
    </source>
</evidence>
<reference evidence="11" key="1">
    <citation type="journal article" date="2006" name="Science">
        <title>Ancient noncoding elements conserved in the human genome.</title>
        <authorList>
            <person name="Venkatesh B."/>
            <person name="Kirkness E.F."/>
            <person name="Loh Y.H."/>
            <person name="Halpern A.L."/>
            <person name="Lee A.P."/>
            <person name="Johnson J."/>
            <person name="Dandona N."/>
            <person name="Viswanathan L.D."/>
            <person name="Tay A."/>
            <person name="Venter J.C."/>
            <person name="Strausberg R.L."/>
            <person name="Brenner S."/>
        </authorList>
    </citation>
    <scope>NUCLEOTIDE SEQUENCE [LARGE SCALE GENOMIC DNA]</scope>
</reference>
<dbReference type="AlphaFoldDB" id="A0A4W3GPW6"/>
<evidence type="ECO:0000256" key="6">
    <source>
        <dbReference type="ARBA" id="ARBA00040995"/>
    </source>
</evidence>
<evidence type="ECO:0000256" key="4">
    <source>
        <dbReference type="ARBA" id="ARBA00023136"/>
    </source>
</evidence>
<evidence type="ECO:0000313" key="11">
    <source>
        <dbReference type="Proteomes" id="UP000314986"/>
    </source>
</evidence>
<dbReference type="InterPro" id="IPR018392">
    <property type="entry name" value="LysM"/>
</dbReference>
<dbReference type="Proteomes" id="UP000314986">
    <property type="component" value="Unassembled WGS sequence"/>
</dbReference>
<evidence type="ECO:0000256" key="1">
    <source>
        <dbReference type="ARBA" id="ARBA00004167"/>
    </source>
</evidence>
<dbReference type="InterPro" id="IPR036779">
    <property type="entry name" value="LysM_dom_sf"/>
</dbReference>
<keyword evidence="2 8" id="KW-0812">Transmembrane</keyword>
<dbReference type="Gene3D" id="3.10.350.10">
    <property type="entry name" value="LysM domain"/>
    <property type="match status" value="1"/>
</dbReference>
<sequence length="294" mass="33346">METFTFGRYTEELGVNMDKHCPPVDDGLSSMMRLRDGPRKSFQAPVDVHTAQDGHTYLFGSDEGVSEESSNEDQENIELRPRVRDCQWASTIGEKVDCTMLFVREVVDGDNLNTFALQYGCTVADLKRVNNLIRDQDFFALKSIKIPVKRHSLLTEANEEAKRRHSAMRGSSNCLETFATDNSKMAFNEYFEEMDKDLEKIIQSTDNNLDEVIYPKTANELFPNPASAKEQHHGADWGIGWWNAVVIMLLVGIIIPVFYVVYFKMQETDDPKNPPPLPVTNTSKWQNATLAIPA</sequence>
<keyword evidence="3 8" id="KW-1133">Transmembrane helix</keyword>
<evidence type="ECO:0000256" key="3">
    <source>
        <dbReference type="ARBA" id="ARBA00022989"/>
    </source>
</evidence>
<dbReference type="CDD" id="cd00118">
    <property type="entry name" value="LysM"/>
    <property type="match status" value="1"/>
</dbReference>
<name>A0A4W3GPW6_CALMI</name>
<accession>A0A4W3GPW6</accession>
<dbReference type="Ensembl" id="ENSCMIT00000005197.1">
    <property type="protein sequence ID" value="ENSCMIP00000005015.1"/>
    <property type="gene ID" value="ENSCMIG00000002965.1"/>
</dbReference>
<keyword evidence="5" id="KW-0325">Glycoprotein</keyword>
<evidence type="ECO:0000259" key="9">
    <source>
        <dbReference type="PROSITE" id="PS51782"/>
    </source>
</evidence>
<keyword evidence="11" id="KW-1185">Reference proteome</keyword>
<dbReference type="InterPro" id="IPR045030">
    <property type="entry name" value="LYSM1-4"/>
</dbReference>
<reference evidence="10" key="5">
    <citation type="submission" date="2025-09" db="UniProtKB">
        <authorList>
            <consortium name="Ensembl"/>
        </authorList>
    </citation>
    <scope>IDENTIFICATION</scope>
</reference>
<dbReference type="PROSITE" id="PS51782">
    <property type="entry name" value="LYSM"/>
    <property type="match status" value="1"/>
</dbReference>
<feature type="compositionally biased region" description="Acidic residues" evidence="7">
    <location>
        <begin position="64"/>
        <end position="76"/>
    </location>
</feature>
<comment type="subcellular location">
    <subcellularLocation>
        <location evidence="1">Membrane</location>
        <topology evidence="1">Single-pass membrane protein</topology>
    </subcellularLocation>
</comment>
<dbReference type="SMART" id="SM00257">
    <property type="entry name" value="LysM"/>
    <property type="match status" value="1"/>
</dbReference>
<reference evidence="10" key="4">
    <citation type="submission" date="2025-08" db="UniProtKB">
        <authorList>
            <consortium name="Ensembl"/>
        </authorList>
    </citation>
    <scope>IDENTIFICATION</scope>
</reference>
<evidence type="ECO:0000256" key="5">
    <source>
        <dbReference type="ARBA" id="ARBA00023180"/>
    </source>
</evidence>
<dbReference type="GeneTree" id="ENSGT00940000160583"/>
<proteinExistence type="predicted"/>
<dbReference type="Pfam" id="PF01476">
    <property type="entry name" value="LysM"/>
    <property type="match status" value="1"/>
</dbReference>
<organism evidence="10 11">
    <name type="scientific">Callorhinchus milii</name>
    <name type="common">Ghost shark</name>
    <dbReference type="NCBI Taxonomy" id="7868"/>
    <lineage>
        <taxon>Eukaryota</taxon>
        <taxon>Metazoa</taxon>
        <taxon>Chordata</taxon>
        <taxon>Craniata</taxon>
        <taxon>Vertebrata</taxon>
        <taxon>Chondrichthyes</taxon>
        <taxon>Holocephali</taxon>
        <taxon>Chimaeriformes</taxon>
        <taxon>Callorhinchidae</taxon>
        <taxon>Callorhinchus</taxon>
    </lineage>
</organism>
<evidence type="ECO:0000256" key="8">
    <source>
        <dbReference type="SAM" id="Phobius"/>
    </source>
</evidence>
<feature type="region of interest" description="Disordered" evidence="7">
    <location>
        <begin position="59"/>
        <end position="78"/>
    </location>
</feature>
<evidence type="ECO:0000313" key="10">
    <source>
        <dbReference type="Ensembl" id="ENSCMIP00000005015.1"/>
    </source>
</evidence>
<dbReference type="GO" id="GO:0016020">
    <property type="term" value="C:membrane"/>
    <property type="evidence" value="ECO:0007669"/>
    <property type="project" value="UniProtKB-SubCell"/>
</dbReference>
<dbReference type="OrthoDB" id="538216at2759"/>
<protein>
    <recommendedName>
        <fullName evidence="6">LysM and putative peptidoglycan-binding domain-containing protein 4</fullName>
    </recommendedName>
</protein>
<feature type="domain" description="LysM" evidence="9">
    <location>
        <begin position="102"/>
        <end position="146"/>
    </location>
</feature>